<evidence type="ECO:0000313" key="1">
    <source>
        <dbReference type="EMBL" id="HIP89599.1"/>
    </source>
</evidence>
<dbReference type="InterPro" id="IPR009482">
    <property type="entry name" value="DUF1102"/>
</dbReference>
<sequence>MNKLIGLVLLLVGMMLAVGAGANFRYYEADRDIVVAIVADDNEFIGLTPGQPYARLDNGKLYIDIGEYNPNRPDWGGLGLSPNTTYVFEEMFYVSNDLWENNQTNFPICVTLSVAGSYIEIFAGDYTSPTAGPATSITFTVHHGSPVPIGFVFDNTNVAIGDYQTQLQIHAIAGACP</sequence>
<dbReference type="AlphaFoldDB" id="A0A833E3K4"/>
<dbReference type="Pfam" id="PF06510">
    <property type="entry name" value="DUF1102"/>
    <property type="match status" value="1"/>
</dbReference>
<reference evidence="1" key="1">
    <citation type="journal article" date="2020" name="ISME J.">
        <title>Gammaproteobacteria mediating utilization of methyl-, sulfur- and petroleum organic compounds in deep ocean hydrothermal plumes.</title>
        <authorList>
            <person name="Zhou Z."/>
            <person name="Liu Y."/>
            <person name="Pan J."/>
            <person name="Cron B.R."/>
            <person name="Toner B.M."/>
            <person name="Anantharaman K."/>
            <person name="Breier J.A."/>
            <person name="Dick G.J."/>
            <person name="Li M."/>
        </authorList>
    </citation>
    <scope>NUCLEOTIDE SEQUENCE</scope>
    <source>
        <strain evidence="1">SZUA-1476</strain>
    </source>
</reference>
<gene>
    <name evidence="1" type="ORF">EYH24_06710</name>
</gene>
<evidence type="ECO:0000313" key="2">
    <source>
        <dbReference type="Proteomes" id="UP000653692"/>
    </source>
</evidence>
<proteinExistence type="predicted"/>
<comment type="caution">
    <text evidence="1">The sequence shown here is derived from an EMBL/GenBank/DDBJ whole genome shotgun (WGS) entry which is preliminary data.</text>
</comment>
<dbReference type="EMBL" id="DQUR01000227">
    <property type="protein sequence ID" value="HIP89599.1"/>
    <property type="molecule type" value="Genomic_DNA"/>
</dbReference>
<protein>
    <submittedName>
        <fullName evidence="1">DUF1102 domain-containing protein</fullName>
    </submittedName>
</protein>
<dbReference type="Proteomes" id="UP000653692">
    <property type="component" value="Unassembled WGS sequence"/>
</dbReference>
<name>A0A833E3K4_9EURY</name>
<accession>A0A833E3K4</accession>
<organism evidence="1 2">
    <name type="scientific">Thermococcus paralvinellae</name>
    <dbReference type="NCBI Taxonomy" id="582419"/>
    <lineage>
        <taxon>Archaea</taxon>
        <taxon>Methanobacteriati</taxon>
        <taxon>Methanobacteriota</taxon>
        <taxon>Thermococci</taxon>
        <taxon>Thermococcales</taxon>
        <taxon>Thermococcaceae</taxon>
        <taxon>Thermococcus</taxon>
    </lineage>
</organism>